<evidence type="ECO:0000313" key="4">
    <source>
        <dbReference type="Proteomes" id="UP000281813"/>
    </source>
</evidence>
<keyword evidence="2" id="KW-0732">Signal</keyword>
<gene>
    <name evidence="3" type="ORF">D8M05_10070</name>
</gene>
<feature type="compositionally biased region" description="Acidic residues" evidence="1">
    <location>
        <begin position="25"/>
        <end position="71"/>
    </location>
</feature>
<evidence type="ECO:0000256" key="2">
    <source>
        <dbReference type="SAM" id="SignalP"/>
    </source>
</evidence>
<dbReference type="RefSeq" id="WP_121131397.1">
    <property type="nucleotide sequence ID" value="NZ_JBHUFK010000065.1"/>
</dbReference>
<feature type="signal peptide" evidence="2">
    <location>
        <begin position="1"/>
        <end position="20"/>
    </location>
</feature>
<dbReference type="Proteomes" id="UP000281813">
    <property type="component" value="Unassembled WGS sequence"/>
</dbReference>
<feature type="compositionally biased region" description="Acidic residues" evidence="1">
    <location>
        <begin position="109"/>
        <end position="120"/>
    </location>
</feature>
<feature type="region of interest" description="Disordered" evidence="1">
    <location>
        <begin position="25"/>
        <end position="120"/>
    </location>
</feature>
<evidence type="ECO:0000313" key="3">
    <source>
        <dbReference type="EMBL" id="RKQ15336.1"/>
    </source>
</evidence>
<organism evidence="3 4">
    <name type="scientific">Oceanobacillus bengalensis</name>
    <dbReference type="NCBI Taxonomy" id="1435466"/>
    <lineage>
        <taxon>Bacteria</taxon>
        <taxon>Bacillati</taxon>
        <taxon>Bacillota</taxon>
        <taxon>Bacilli</taxon>
        <taxon>Bacillales</taxon>
        <taxon>Bacillaceae</taxon>
        <taxon>Oceanobacillus</taxon>
    </lineage>
</organism>
<name>A0A494YYT5_9BACI</name>
<evidence type="ECO:0000256" key="1">
    <source>
        <dbReference type="SAM" id="MobiDB-lite"/>
    </source>
</evidence>
<reference evidence="3 4" key="1">
    <citation type="journal article" date="2015" name="Antonie Van Leeuwenhoek">
        <title>Oceanobacillus bengalensis sp. nov., a bacterium isolated from seawater of the Bay of Bengal.</title>
        <authorList>
            <person name="Yongchang O."/>
            <person name="Xiang W."/>
            <person name="Wang G."/>
        </authorList>
    </citation>
    <scope>NUCLEOTIDE SEQUENCE [LARGE SCALE GENOMIC DNA]</scope>
    <source>
        <strain evidence="3 4">MCCC 1K00260</strain>
    </source>
</reference>
<proteinExistence type="predicted"/>
<dbReference type="EMBL" id="RBZO01000014">
    <property type="protein sequence ID" value="RKQ15336.1"/>
    <property type="molecule type" value="Genomic_DNA"/>
</dbReference>
<dbReference type="AlphaFoldDB" id="A0A494YYT5"/>
<sequence>MSKRFLIKLGAPILALSLIAACGTDEEQDPIDEEAPLAPEDEAPLNQEDDNNDTNPAEEDGAGDGLMDEEGINGNGDIGTDEGTGTDDTNGGGTNGTEDGTGNDGTQNEQEDELIEDENQ</sequence>
<evidence type="ECO:0008006" key="5">
    <source>
        <dbReference type="Google" id="ProtNLM"/>
    </source>
</evidence>
<dbReference type="PROSITE" id="PS51257">
    <property type="entry name" value="PROKAR_LIPOPROTEIN"/>
    <property type="match status" value="1"/>
</dbReference>
<protein>
    <recommendedName>
        <fullName evidence="5">DNA primase</fullName>
    </recommendedName>
</protein>
<feature type="chain" id="PRO_5019750240" description="DNA primase" evidence="2">
    <location>
        <begin position="21"/>
        <end position="120"/>
    </location>
</feature>
<accession>A0A494YYT5</accession>
<feature type="compositionally biased region" description="Low complexity" evidence="1">
    <location>
        <begin position="96"/>
        <end position="106"/>
    </location>
</feature>
<keyword evidence="4" id="KW-1185">Reference proteome</keyword>
<comment type="caution">
    <text evidence="3">The sequence shown here is derived from an EMBL/GenBank/DDBJ whole genome shotgun (WGS) entry which is preliminary data.</text>
</comment>